<evidence type="ECO:0000256" key="17">
    <source>
        <dbReference type="ARBA" id="ARBA00023136"/>
    </source>
</evidence>
<keyword evidence="5" id="KW-1003">Cell membrane</keyword>
<evidence type="ECO:0000256" key="2">
    <source>
        <dbReference type="ARBA" id="ARBA00004496"/>
    </source>
</evidence>
<dbReference type="Gene3D" id="2.40.50.140">
    <property type="entry name" value="Nucleic acid-binding proteins"/>
    <property type="match status" value="1"/>
</dbReference>
<feature type="region of interest" description="Disordered" evidence="18">
    <location>
        <begin position="561"/>
        <end position="687"/>
    </location>
</feature>
<comment type="subcellular location">
    <subcellularLocation>
        <location evidence="2">Cytoplasm</location>
    </subcellularLocation>
</comment>
<evidence type="ECO:0000256" key="3">
    <source>
        <dbReference type="ARBA" id="ARBA00005663"/>
    </source>
</evidence>
<evidence type="ECO:0000256" key="7">
    <source>
        <dbReference type="ARBA" id="ARBA00022519"/>
    </source>
</evidence>
<dbReference type="SUPFAM" id="SSF50249">
    <property type="entry name" value="Nucleic acid-binding proteins"/>
    <property type="match status" value="1"/>
</dbReference>
<dbReference type="Pfam" id="PF00575">
    <property type="entry name" value="S1"/>
    <property type="match status" value="1"/>
</dbReference>
<dbReference type="PROSITE" id="PS50126">
    <property type="entry name" value="S1"/>
    <property type="match status" value="1"/>
</dbReference>
<comment type="cofactor">
    <cofactor evidence="1">
        <name>Mg(2+)</name>
        <dbReference type="ChEBI" id="CHEBI:18420"/>
    </cofactor>
</comment>
<dbReference type="GO" id="GO:0006364">
    <property type="term" value="P:rRNA processing"/>
    <property type="evidence" value="ECO:0007669"/>
    <property type="project" value="UniProtKB-KW"/>
</dbReference>
<keyword evidence="8" id="KW-0698">rRNA processing</keyword>
<gene>
    <name evidence="20" type="ORF">MB2181_04700</name>
</gene>
<dbReference type="InterPro" id="IPR004659">
    <property type="entry name" value="RNase_E/G"/>
</dbReference>
<keyword evidence="10" id="KW-0540">Nuclease</keyword>
<evidence type="ECO:0000256" key="1">
    <source>
        <dbReference type="ARBA" id="ARBA00001946"/>
    </source>
</evidence>
<feature type="compositionally biased region" description="Basic residues" evidence="18">
    <location>
        <begin position="590"/>
        <end position="600"/>
    </location>
</feature>
<dbReference type="InterPro" id="IPR003029">
    <property type="entry name" value="S1_domain"/>
</dbReference>
<reference evidence="20 21" key="1">
    <citation type="submission" date="2006-11" db="EMBL/GenBank/DDBJ databases">
        <authorList>
            <person name="Giovannoni S."/>
            <person name="Vergin K."/>
            <person name="Ferriera S."/>
            <person name="Johnson J."/>
            <person name="Kravitz S."/>
            <person name="Beeson K."/>
            <person name="Sutton G."/>
            <person name="Rogers Y.-H."/>
            <person name="Friedman R."/>
            <person name="Frazier M."/>
            <person name="Venter J.C."/>
        </authorList>
    </citation>
    <scope>NUCLEOTIDE SEQUENCE [LARGE SCALE GENOMIC DNA]</scope>
    <source>
        <strain evidence="20 21">HTCC2181</strain>
    </source>
</reference>
<protein>
    <recommendedName>
        <fullName evidence="4">Ribonuclease G</fullName>
    </recommendedName>
</protein>
<evidence type="ECO:0000313" key="21">
    <source>
        <dbReference type="Proteomes" id="UP000054262"/>
    </source>
</evidence>
<feature type="compositionally biased region" description="Basic and acidic residues" evidence="18">
    <location>
        <begin position="641"/>
        <end position="667"/>
    </location>
</feature>
<keyword evidence="11" id="KW-0479">Metal-binding</keyword>
<dbReference type="EMBL" id="AAUX01000001">
    <property type="protein sequence ID" value="EAV47347.1"/>
    <property type="molecule type" value="Genomic_DNA"/>
</dbReference>
<evidence type="ECO:0000259" key="19">
    <source>
        <dbReference type="PROSITE" id="PS50126"/>
    </source>
</evidence>
<feature type="domain" description="S1 motif" evidence="19">
    <location>
        <begin position="36"/>
        <end position="115"/>
    </location>
</feature>
<keyword evidence="13" id="KW-0255">Endonuclease</keyword>
<keyword evidence="6" id="KW-0963">Cytoplasm</keyword>
<evidence type="ECO:0000256" key="16">
    <source>
        <dbReference type="ARBA" id="ARBA00022884"/>
    </source>
</evidence>
<dbReference type="SMART" id="SM00316">
    <property type="entry name" value="S1"/>
    <property type="match status" value="1"/>
</dbReference>
<keyword evidence="7" id="KW-0997">Cell inner membrane</keyword>
<evidence type="ECO:0000256" key="4">
    <source>
        <dbReference type="ARBA" id="ARBA00017719"/>
    </source>
</evidence>
<name>A0P737_9PROT</name>
<evidence type="ECO:0000313" key="20">
    <source>
        <dbReference type="EMBL" id="EAV47347.1"/>
    </source>
</evidence>
<keyword evidence="17" id="KW-0472">Membrane</keyword>
<organism evidence="20 21">
    <name type="scientific">Methylophilales bacterium HTCC2181</name>
    <dbReference type="NCBI Taxonomy" id="383631"/>
    <lineage>
        <taxon>Bacteria</taxon>
        <taxon>Pseudomonadati</taxon>
        <taxon>Pseudomonadota</taxon>
        <taxon>Betaproteobacteria</taxon>
        <taxon>Nitrosomonadales</taxon>
        <taxon>OM43 clade</taxon>
    </lineage>
</organism>
<dbReference type="Pfam" id="PF10150">
    <property type="entry name" value="RNase_E_G"/>
    <property type="match status" value="1"/>
</dbReference>
<feature type="compositionally biased region" description="Low complexity" evidence="18">
    <location>
        <begin position="577"/>
        <end position="589"/>
    </location>
</feature>
<dbReference type="Gene3D" id="3.40.1260.20">
    <property type="entry name" value="Ribonuclease E, catalytic domain"/>
    <property type="match status" value="1"/>
</dbReference>
<evidence type="ECO:0000256" key="13">
    <source>
        <dbReference type="ARBA" id="ARBA00022759"/>
    </source>
</evidence>
<keyword evidence="21" id="KW-1185">Reference proteome</keyword>
<accession>A0P737</accession>
<dbReference type="GO" id="GO:0004540">
    <property type="term" value="F:RNA nuclease activity"/>
    <property type="evidence" value="ECO:0007669"/>
    <property type="project" value="InterPro"/>
</dbReference>
<comment type="caution">
    <text evidence="20">The sequence shown here is derived from an EMBL/GenBank/DDBJ whole genome shotgun (WGS) entry which is preliminary data.</text>
</comment>
<dbReference type="GO" id="GO:0004519">
    <property type="term" value="F:endonuclease activity"/>
    <property type="evidence" value="ECO:0007669"/>
    <property type="project" value="UniProtKB-KW"/>
</dbReference>
<dbReference type="Pfam" id="PF20833">
    <property type="entry name" value="RNase_E_G_Thio"/>
    <property type="match status" value="1"/>
</dbReference>
<dbReference type="AlphaFoldDB" id="A0P737"/>
<evidence type="ECO:0000256" key="12">
    <source>
        <dbReference type="ARBA" id="ARBA00022730"/>
    </source>
</evidence>
<evidence type="ECO:0000256" key="11">
    <source>
        <dbReference type="ARBA" id="ARBA00022723"/>
    </source>
</evidence>
<dbReference type="NCBIfam" id="TIGR00757">
    <property type="entry name" value="RNaseEG"/>
    <property type="match status" value="1"/>
</dbReference>
<keyword evidence="14" id="KW-0378">Hydrolase</keyword>
<dbReference type="CDD" id="cd04453">
    <property type="entry name" value="S1_RNase_E"/>
    <property type="match status" value="1"/>
</dbReference>
<dbReference type="InterPro" id="IPR048583">
    <property type="entry name" value="RNase_E_G_thioredoxin-like"/>
</dbReference>
<feature type="compositionally biased region" description="Basic residues" evidence="18">
    <location>
        <begin position="747"/>
        <end position="759"/>
    </location>
</feature>
<dbReference type="GO" id="GO:0046872">
    <property type="term" value="F:metal ion binding"/>
    <property type="evidence" value="ECO:0007669"/>
    <property type="project" value="UniProtKB-KW"/>
</dbReference>
<dbReference type="InterPro" id="IPR012340">
    <property type="entry name" value="NA-bd_OB-fold"/>
</dbReference>
<evidence type="ECO:0000256" key="8">
    <source>
        <dbReference type="ARBA" id="ARBA00022552"/>
    </source>
</evidence>
<dbReference type="GO" id="GO:0008033">
    <property type="term" value="P:tRNA processing"/>
    <property type="evidence" value="ECO:0007669"/>
    <property type="project" value="UniProtKB-KW"/>
</dbReference>
<dbReference type="PANTHER" id="PTHR30001">
    <property type="entry name" value="RIBONUCLEASE"/>
    <property type="match status" value="1"/>
</dbReference>
<dbReference type="GO" id="GO:0005737">
    <property type="term" value="C:cytoplasm"/>
    <property type="evidence" value="ECO:0007669"/>
    <property type="project" value="UniProtKB-SubCell"/>
</dbReference>
<dbReference type="PANTHER" id="PTHR30001:SF1">
    <property type="entry name" value="RIBONUCLEASE E_G-LIKE PROTEIN, CHLOROPLASTIC"/>
    <property type="match status" value="1"/>
</dbReference>
<keyword evidence="9" id="KW-0819">tRNA processing</keyword>
<evidence type="ECO:0000256" key="18">
    <source>
        <dbReference type="SAM" id="MobiDB-lite"/>
    </source>
</evidence>
<evidence type="ECO:0000256" key="15">
    <source>
        <dbReference type="ARBA" id="ARBA00022842"/>
    </source>
</evidence>
<sequence length="759" mass="85608">MLFNATQSEELRVAIVSDSKLEDLDFERGNREQRKSNIYKAVVTRVEPSLEAAFVNYGVDRHGFLPFKEIAPEYYSKKSRKKDLSIKDVINEGQEIIVQVSKDERGNKGAALTSYLSLAGRYIVLMPNNNDGGGISRRIEGEERSAFKEVLSQLTVTKGTSVIGRTAGIGASVEQIQWDLDYLNQLWEAIENAANAQEGPFLIYQESNLVIRAIRDYFSADIEEVLIDKQEIFDQAHQFMSHVMPDYAERVKLYEENISLFSKFNIENQIESAFLREVQLPSGGSIVIDHTEALVSVDVNSSRSTKGRDIENTAFNTNLEAASELAKQMRLRDIGGLVVVDFIDMEHQKNQREVENRMRDALKNDKARIQLGKISRFGLMELSRQRLRPSLGDSINGVCPKCSGTGRVRDIQSTALYMLRLIQDEAARDENQIVSIQLPVEVATLLLNEKRAAINELEEKTHNDIVIIPNRYFEIPKYLIERTSKKSGKISYTVVEPPVEELANGDEDVEKDKLTPVVKSVMPANSSTKKNKQTKSLLGFFKNLIGSDDSDANHDDRAQVEITSPETVKGNGDQLESVNENRTNSNSNRRPGRNRSRKPGFNKNQQQRRERGGEDATPQPSVINSKEVAEENNVGIKTPNQRRDKPVERIIEKQQEIVSQVKEKQSDELLSTKPDPKKKPVRKRVAPPKVDLEKVGLKLVETSKTAVKEIVKEEATKPKPRKKAAWQQTEVVVKSSEKLQMVETKKKPAAKPKKSAKKD</sequence>
<feature type="region of interest" description="Disordered" evidence="18">
    <location>
        <begin position="736"/>
        <end position="759"/>
    </location>
</feature>
<evidence type="ECO:0000256" key="9">
    <source>
        <dbReference type="ARBA" id="ARBA00022694"/>
    </source>
</evidence>
<evidence type="ECO:0000256" key="14">
    <source>
        <dbReference type="ARBA" id="ARBA00022801"/>
    </source>
</evidence>
<proteinExistence type="inferred from homology"/>
<dbReference type="Proteomes" id="UP000054262">
    <property type="component" value="Unassembled WGS sequence"/>
</dbReference>
<dbReference type="InterPro" id="IPR019307">
    <property type="entry name" value="RNA-bd_AU-1/RNase_E/G"/>
</dbReference>
<dbReference type="GO" id="GO:0019843">
    <property type="term" value="F:rRNA binding"/>
    <property type="evidence" value="ECO:0007669"/>
    <property type="project" value="UniProtKB-KW"/>
</dbReference>
<comment type="similarity">
    <text evidence="3">Belongs to the RNase E/G family. RNase G subfamily.</text>
</comment>
<dbReference type="GO" id="GO:0016787">
    <property type="term" value="F:hydrolase activity"/>
    <property type="evidence" value="ECO:0007669"/>
    <property type="project" value="UniProtKB-KW"/>
</dbReference>
<evidence type="ECO:0000256" key="5">
    <source>
        <dbReference type="ARBA" id="ARBA00022475"/>
    </source>
</evidence>
<keyword evidence="16" id="KW-0694">RNA-binding</keyword>
<keyword evidence="15" id="KW-0460">Magnesium</keyword>
<evidence type="ECO:0000256" key="10">
    <source>
        <dbReference type="ARBA" id="ARBA00022722"/>
    </source>
</evidence>
<keyword evidence="12" id="KW-0699">rRNA-binding</keyword>
<evidence type="ECO:0000256" key="6">
    <source>
        <dbReference type="ARBA" id="ARBA00022490"/>
    </source>
</evidence>